<dbReference type="InterPro" id="IPR036291">
    <property type="entry name" value="NAD(P)-bd_dom_sf"/>
</dbReference>
<dbReference type="PANTHER" id="PTHR42760">
    <property type="entry name" value="SHORT-CHAIN DEHYDROGENASES/REDUCTASES FAMILY MEMBER"/>
    <property type="match status" value="1"/>
</dbReference>
<evidence type="ECO:0000313" key="5">
    <source>
        <dbReference type="Proteomes" id="UP000191987"/>
    </source>
</evidence>
<name>A0A1S7PGA1_9HYPH</name>
<gene>
    <name evidence="4" type="ORF">AGR7C_Cc150111</name>
</gene>
<evidence type="ECO:0000256" key="1">
    <source>
        <dbReference type="ARBA" id="ARBA00006484"/>
    </source>
</evidence>
<dbReference type="EMBL" id="FBWG01000007">
    <property type="protein sequence ID" value="CUX20658.1"/>
    <property type="molecule type" value="Genomic_DNA"/>
</dbReference>
<dbReference type="PRINTS" id="PR00081">
    <property type="entry name" value="GDHRDH"/>
</dbReference>
<evidence type="ECO:0000256" key="3">
    <source>
        <dbReference type="RuleBase" id="RU000363"/>
    </source>
</evidence>
<dbReference type="InterPro" id="IPR002347">
    <property type="entry name" value="SDR_fam"/>
</dbReference>
<dbReference type="AlphaFoldDB" id="A0A1S7PGA1"/>
<protein>
    <submittedName>
        <fullName evidence="4">3-oxoacyl-(Acyl-carrier-protein) reductase (3-ketoacyl-acyl carrier protein reductase)</fullName>
        <ecNumber evidence="4">1.1.1.100</ecNumber>
    </submittedName>
</protein>
<dbReference type="FunFam" id="3.40.50.720:FF:000173">
    <property type="entry name" value="3-oxoacyl-[acyl-carrier protein] reductase"/>
    <property type="match status" value="1"/>
</dbReference>
<dbReference type="EC" id="1.1.1.100" evidence="4"/>
<proteinExistence type="inferred from homology"/>
<dbReference type="SUPFAM" id="SSF51735">
    <property type="entry name" value="NAD(P)-binding Rossmann-fold domains"/>
    <property type="match status" value="1"/>
</dbReference>
<sequence>MSQQIAVVTGASGGFGAAITQSLLEVGYAVAATDIDVAALQRLAQETGNPERLGIFAMDVTDHGSVEQASGAITEKMGLPVTVLVNNAGILDRTYCVNDRSQTQSRKVIDVNLAGAFNCTGVFTRSMVRQRYGRVINIASIAGIWGAGGGAAYAASKAGLIKASESWAQELGQFNISVTAIAPGICKTNMSKPFEQEGINDTVADERLVRSIVPVGRWGTPEDVAEVVTFLATCKTNYLNAAVIPMDGGMRVGTL</sequence>
<accession>A0A1S7PGA1</accession>
<organism evidence="4 5">
    <name type="scientific">Agrobacterium deltaense Zutra 3/1</name>
    <dbReference type="NCBI Taxonomy" id="1183427"/>
    <lineage>
        <taxon>Bacteria</taxon>
        <taxon>Pseudomonadati</taxon>
        <taxon>Pseudomonadota</taxon>
        <taxon>Alphaproteobacteria</taxon>
        <taxon>Hyphomicrobiales</taxon>
        <taxon>Rhizobiaceae</taxon>
        <taxon>Rhizobium/Agrobacterium group</taxon>
        <taxon>Agrobacterium</taxon>
    </lineage>
</organism>
<dbReference type="Pfam" id="PF00106">
    <property type="entry name" value="adh_short"/>
    <property type="match status" value="1"/>
</dbReference>
<dbReference type="PRINTS" id="PR00080">
    <property type="entry name" value="SDRFAMILY"/>
</dbReference>
<dbReference type="Proteomes" id="UP000191987">
    <property type="component" value="Unassembled WGS sequence"/>
</dbReference>
<evidence type="ECO:0000313" key="4">
    <source>
        <dbReference type="EMBL" id="CUX20658.1"/>
    </source>
</evidence>
<dbReference type="RefSeq" id="WP_080817054.1">
    <property type="nucleotide sequence ID" value="NZ_LT009748.1"/>
</dbReference>
<keyword evidence="2 4" id="KW-0560">Oxidoreductase</keyword>
<comment type="similarity">
    <text evidence="1 3">Belongs to the short-chain dehydrogenases/reductases (SDR) family.</text>
</comment>
<dbReference type="Gene3D" id="3.40.50.720">
    <property type="entry name" value="NAD(P)-binding Rossmann-like Domain"/>
    <property type="match status" value="1"/>
</dbReference>
<reference evidence="4 5" key="1">
    <citation type="submission" date="2016-01" db="EMBL/GenBank/DDBJ databases">
        <authorList>
            <person name="Oliw E.H."/>
        </authorList>
    </citation>
    <scope>NUCLEOTIDE SEQUENCE [LARGE SCALE GENOMIC DNA]</scope>
    <source>
        <strain evidence="4 5">Zutra 3-1</strain>
    </source>
</reference>
<dbReference type="GO" id="GO:0004316">
    <property type="term" value="F:3-oxoacyl-[acyl-carrier-protein] reductase (NADPH) activity"/>
    <property type="evidence" value="ECO:0007669"/>
    <property type="project" value="UniProtKB-EC"/>
</dbReference>
<evidence type="ECO:0000256" key="2">
    <source>
        <dbReference type="ARBA" id="ARBA00023002"/>
    </source>
</evidence>
<dbReference type="PANTHER" id="PTHR42760:SF133">
    <property type="entry name" value="3-OXOACYL-[ACYL-CARRIER-PROTEIN] REDUCTASE"/>
    <property type="match status" value="1"/>
</dbReference>